<sequence length="1439" mass="157568">MSRPIQCVGMKVDAYVLNQYVVADTYFLVPSSKPEYGRLLPGRFNLRHDCIPCADLDNAYPWQQNSRIADVETGELLQSRLGVYLHWCVPTMLRSGQADAGGPQQVADGSTTERQGSGVVEYQSVPDRWLIFRYVAEVQPLTTPAPALEIFLVESNKIQKLEDVLSSGDDLETSTSPFLDPNHPAEEQLRTVLGRVSSLPDNWNPGLGGLEDEKAAAQEGYHCPLTVLGTGDPLFADYMPHNAGVFTIHDDLTWGGQAPGTTQSATVSYVVYGFSAKDARGLLPVSPATQPVPGQPSSATVQPIATAVRLTSTAVASATSQPTTTASQIPSTTPQTTSTDQTAPVQVCWGSLYSVEYQSSASPNLVNATQMAQNFASKTPLAIGEDVVDACTAMLGGSSNRQESSMANVLRGLTAAAALQESNSQLERASIATTNFKSAHGGYLWRLAKDQSEKTKPSQPIAPTGQSSLMKPEQIAALRQLNQVQTYLNALFRRKRYVRHLTFCEWWKHRSLYDDDDPPSKERRRRAVAMAKTLLRRMEMVNSLISDAETLLNKIESSQKAYGPFVRVAAPKYYSHTDPGFVLRDMGSGWPDGWDADPSVIDDQTLDSWLSKNASSLKQWLDSSPFSKVAAPTTDARMPDVWDQYFSTKGLSNLPVEMQACLKNIVMAFSRDLVAGAAPTNPLITNPAWAAWDGQPWLPVFVEWEAEYVHIPREMWQLVHSDDGTVRYELRRDKALSDYKLSPRTMSGRSILLPNAQKFIVGLAEMMYGSVAGTGSKQNSDQDWMKQFLNNLSLLFGRLDGFTDHLLTLYQGSHVVPPKTLVKVDSTEDPIIKARIANYQAGEEIFIDQDSLNLLYGSLRGGSNDATETAGGLDVTPYGIDHEGLSYATLQDSNQPDENDLFFRPVTHGQARLTQFKIVDRFGQVICTTDPRPDKPSTPFYPYIGDGLLCESISGPSSGTEQANTVIPLTPAETKGGDCSWFQLGPRINQDARLHADFMISGQQEGHYRPAAEGERAIFAWLLINYHDRSLQVYDADCSFRGEAFLPSGPKEPVYWSTLLGKGKGPDILPHMPPDEYNTLLEEQLRYMAKGDPAKGKSSAGAQIMTIEDLILSMSNATFLAGLWKTIVSAQDYMQAPPSQQYARFSSALVGRPLALAHLGLGMELATAPMHSQAYADYAEDSPMEEVEVEVDISECTGNEELTHYEFAVKIGDMLGVQDGLVAYFTGPKNGNTNNGAWTINTDYTDRGTKGNSSSSPPSRIVQHMANVPPLTVSPGYPVLLPPSEAELRTLDIADEAARYELRSAESLYPSITTVLVDPFLPVHIRSAILPIKKAKLDRAVVEHDLAQLGVWLQTGPVLIGARGTDPVADEQGTARVQVVHGAAAPRVPVFTAAPCAGGSEWKWVQPVVDEKGVVDYLRLGVIAPLKQGDRDRDRDRDE</sequence>
<gene>
    <name evidence="2" type="ORF">CDV36_013570</name>
</gene>
<feature type="region of interest" description="Disordered" evidence="1">
    <location>
        <begin position="316"/>
        <end position="341"/>
    </location>
</feature>
<evidence type="ECO:0000313" key="2">
    <source>
        <dbReference type="EMBL" id="RMJ06826.1"/>
    </source>
</evidence>
<evidence type="ECO:0000256" key="1">
    <source>
        <dbReference type="SAM" id="MobiDB-lite"/>
    </source>
</evidence>
<dbReference type="Proteomes" id="UP000277212">
    <property type="component" value="Unassembled WGS sequence"/>
</dbReference>
<evidence type="ECO:0000313" key="3">
    <source>
        <dbReference type="Proteomes" id="UP000277212"/>
    </source>
</evidence>
<dbReference type="EMBL" id="NKUJ01000384">
    <property type="protein sequence ID" value="RMJ06826.1"/>
    <property type="molecule type" value="Genomic_DNA"/>
</dbReference>
<dbReference type="STRING" id="2010991.A0A3M2RNC2"/>
<organism evidence="2 3">
    <name type="scientific">Fusarium kuroshium</name>
    <dbReference type="NCBI Taxonomy" id="2010991"/>
    <lineage>
        <taxon>Eukaryota</taxon>
        <taxon>Fungi</taxon>
        <taxon>Dikarya</taxon>
        <taxon>Ascomycota</taxon>
        <taxon>Pezizomycotina</taxon>
        <taxon>Sordariomycetes</taxon>
        <taxon>Hypocreomycetidae</taxon>
        <taxon>Hypocreales</taxon>
        <taxon>Nectriaceae</taxon>
        <taxon>Fusarium</taxon>
        <taxon>Fusarium solani species complex</taxon>
    </lineage>
</organism>
<proteinExistence type="predicted"/>
<keyword evidence="3" id="KW-1185">Reference proteome</keyword>
<reference evidence="2 3" key="1">
    <citation type="submission" date="2017-06" db="EMBL/GenBank/DDBJ databases">
        <title>Comparative genomic analysis of Ambrosia Fusariam Clade fungi.</title>
        <authorList>
            <person name="Stajich J.E."/>
            <person name="Carrillo J."/>
            <person name="Kijimoto T."/>
            <person name="Eskalen A."/>
            <person name="O'Donnell K."/>
            <person name="Kasson M."/>
        </authorList>
    </citation>
    <scope>NUCLEOTIDE SEQUENCE [LARGE SCALE GENOMIC DNA]</scope>
    <source>
        <strain evidence="2">UCR3666</strain>
    </source>
</reference>
<accession>A0A3M2RNC2</accession>
<name>A0A3M2RNC2_9HYPO</name>
<feature type="region of interest" description="Disordered" evidence="1">
    <location>
        <begin position="98"/>
        <end position="118"/>
    </location>
</feature>
<dbReference type="OrthoDB" id="2992173at2759"/>
<protein>
    <submittedName>
        <fullName evidence="2">Uncharacterized protein</fullName>
    </submittedName>
</protein>
<comment type="caution">
    <text evidence="2">The sequence shown here is derived from an EMBL/GenBank/DDBJ whole genome shotgun (WGS) entry which is preliminary data.</text>
</comment>